<evidence type="ECO:0000256" key="1">
    <source>
        <dbReference type="ARBA" id="ARBA00022679"/>
    </source>
</evidence>
<keyword evidence="2" id="KW-0012">Acyltransferase</keyword>
<dbReference type="InterPro" id="IPR016181">
    <property type="entry name" value="Acyl_CoA_acyltransferase"/>
</dbReference>
<dbReference type="CDD" id="cd04301">
    <property type="entry name" value="NAT_SF"/>
    <property type="match status" value="1"/>
</dbReference>
<dbReference type="RefSeq" id="WP_169397192.1">
    <property type="nucleotide sequence ID" value="NZ_BAAAJH010000004.1"/>
</dbReference>
<comment type="caution">
    <text evidence="4">The sequence shown here is derived from an EMBL/GenBank/DDBJ whole genome shotgun (WGS) entry which is preliminary data.</text>
</comment>
<dbReference type="InterPro" id="IPR050832">
    <property type="entry name" value="Bact_Acetyltransf"/>
</dbReference>
<keyword evidence="5" id="KW-1185">Reference proteome</keyword>
<dbReference type="Gene3D" id="3.40.630.30">
    <property type="match status" value="1"/>
</dbReference>
<dbReference type="InterPro" id="IPR000182">
    <property type="entry name" value="GNAT_dom"/>
</dbReference>
<evidence type="ECO:0000259" key="3">
    <source>
        <dbReference type="PROSITE" id="PS51186"/>
    </source>
</evidence>
<evidence type="ECO:0000313" key="5">
    <source>
        <dbReference type="Proteomes" id="UP001296706"/>
    </source>
</evidence>
<dbReference type="Proteomes" id="UP001296706">
    <property type="component" value="Unassembled WGS sequence"/>
</dbReference>
<dbReference type="PROSITE" id="PS51186">
    <property type="entry name" value="GNAT"/>
    <property type="match status" value="1"/>
</dbReference>
<organism evidence="4 5">
    <name type="scientific">Pseudonocardia xinjiangensis</name>
    <dbReference type="NCBI Taxonomy" id="75289"/>
    <lineage>
        <taxon>Bacteria</taxon>
        <taxon>Bacillati</taxon>
        <taxon>Actinomycetota</taxon>
        <taxon>Actinomycetes</taxon>
        <taxon>Pseudonocardiales</taxon>
        <taxon>Pseudonocardiaceae</taxon>
        <taxon>Pseudonocardia</taxon>
    </lineage>
</organism>
<feature type="domain" description="N-acetyltransferase" evidence="3">
    <location>
        <begin position="7"/>
        <end position="144"/>
    </location>
</feature>
<evidence type="ECO:0000256" key="2">
    <source>
        <dbReference type="ARBA" id="ARBA00023315"/>
    </source>
</evidence>
<dbReference type="Pfam" id="PF00583">
    <property type="entry name" value="Acetyltransf_1"/>
    <property type="match status" value="1"/>
</dbReference>
<accession>A0ABX1RHN6</accession>
<keyword evidence="1" id="KW-0808">Transferase</keyword>
<sequence length="144" mass="15715">MTDLPTPRVRPADDGDVEAVFELAADMAVSFTVEPAAFRRSFAAVLSATDAHVLVVDVDGQVGGYLLGFEHPAFFANGPVAWVEEIAVHESLRRRNLGSRLMAAFEDGVRGRGGRLVALATTRADSFYEAIGYDRHATYFRKIL</sequence>
<evidence type="ECO:0000313" key="4">
    <source>
        <dbReference type="EMBL" id="NMH79124.1"/>
    </source>
</evidence>
<gene>
    <name evidence="4" type="ORF">HF577_18775</name>
</gene>
<dbReference type="PANTHER" id="PTHR43877">
    <property type="entry name" value="AMINOALKYLPHOSPHONATE N-ACETYLTRANSFERASE-RELATED-RELATED"/>
    <property type="match status" value="1"/>
</dbReference>
<protein>
    <submittedName>
        <fullName evidence="4">GNAT family N-acetyltransferase</fullName>
    </submittedName>
</protein>
<proteinExistence type="predicted"/>
<dbReference type="EMBL" id="JAAXKY010000060">
    <property type="protein sequence ID" value="NMH79124.1"/>
    <property type="molecule type" value="Genomic_DNA"/>
</dbReference>
<dbReference type="PANTHER" id="PTHR43877:SF1">
    <property type="entry name" value="ACETYLTRANSFERASE"/>
    <property type="match status" value="1"/>
</dbReference>
<reference evidence="4 5" key="1">
    <citation type="submission" date="2020-04" db="EMBL/GenBank/DDBJ databases">
        <authorList>
            <person name="Klaysubun C."/>
            <person name="Duangmal K."/>
            <person name="Lipun K."/>
        </authorList>
    </citation>
    <scope>NUCLEOTIDE SEQUENCE [LARGE SCALE GENOMIC DNA]</scope>
    <source>
        <strain evidence="4 5">JCM 11839</strain>
    </source>
</reference>
<name>A0ABX1RHN6_9PSEU</name>
<dbReference type="SUPFAM" id="SSF55729">
    <property type="entry name" value="Acyl-CoA N-acyltransferases (Nat)"/>
    <property type="match status" value="1"/>
</dbReference>